<evidence type="ECO:0000256" key="3">
    <source>
        <dbReference type="ARBA" id="ARBA00023027"/>
    </source>
</evidence>
<evidence type="ECO:0000313" key="7">
    <source>
        <dbReference type="Proteomes" id="UP001519293"/>
    </source>
</evidence>
<proteinExistence type="inferred from homology"/>
<comment type="caution">
    <text evidence="6">The sequence shown here is derived from an EMBL/GenBank/DDBJ whole genome shotgun (WGS) entry which is preliminary data.</text>
</comment>
<evidence type="ECO:0000313" key="6">
    <source>
        <dbReference type="EMBL" id="MBP2242921.1"/>
    </source>
</evidence>
<sequence length="390" mass="42252">MSSSLFLPKMIKIGEGALLEVGEVAQHFQATHVFIVIGSLLKNGPIRDQLDECIRKQGLKATYFSNFSGEPTTEHLQDALLSIDECKADCIVAIGGGSVIDLAKAVSMFAFHQHVSLDDITQLKKITRLPLIAVPTTAGTGSEATKITVITDVESKVKKNPGHPDLVPDAAILDARLTVSLPKHLTAYTGLDALAHAMEAYVSRLATPLSDFYALHAMSLIGESLESAYHNGEDLKAREKMLLASCYAGIAFSNASTNLAHATARPLGARFDIPHGLSVALTLPFVIEFGLESGKERYANAAKALGINKEGTDEQLAKALLQMVKEYNAIFHIWADGYKYFEGENIEAVLPTLIKDALSGNGIATNQKIPKAHDIEGIYREMFLEIQKHN</sequence>
<reference evidence="6 7" key="1">
    <citation type="submission" date="2021-03" db="EMBL/GenBank/DDBJ databases">
        <title>Genomic Encyclopedia of Type Strains, Phase IV (KMG-IV): sequencing the most valuable type-strain genomes for metagenomic binning, comparative biology and taxonomic classification.</title>
        <authorList>
            <person name="Goeker M."/>
        </authorList>
    </citation>
    <scope>NUCLEOTIDE SEQUENCE [LARGE SCALE GENOMIC DNA]</scope>
    <source>
        <strain evidence="6 7">DSM 26675</strain>
    </source>
</reference>
<evidence type="ECO:0000256" key="1">
    <source>
        <dbReference type="ARBA" id="ARBA00007358"/>
    </source>
</evidence>
<dbReference type="SUPFAM" id="SSF56796">
    <property type="entry name" value="Dehydroquinate synthase-like"/>
    <property type="match status" value="1"/>
</dbReference>
<keyword evidence="7" id="KW-1185">Reference proteome</keyword>
<dbReference type="CDD" id="cd08551">
    <property type="entry name" value="Fe-ADH"/>
    <property type="match status" value="1"/>
</dbReference>
<evidence type="ECO:0000256" key="2">
    <source>
        <dbReference type="ARBA" id="ARBA00023002"/>
    </source>
</evidence>
<name>A0ABS4RKI3_9BACI</name>
<keyword evidence="2" id="KW-0560">Oxidoreductase</keyword>
<dbReference type="PANTHER" id="PTHR11496">
    <property type="entry name" value="ALCOHOL DEHYDROGENASE"/>
    <property type="match status" value="1"/>
</dbReference>
<dbReference type="Gene3D" id="3.40.50.1970">
    <property type="match status" value="1"/>
</dbReference>
<accession>A0ABS4RKI3</accession>
<dbReference type="Gene3D" id="1.20.1090.10">
    <property type="entry name" value="Dehydroquinate synthase-like - alpha domain"/>
    <property type="match status" value="1"/>
</dbReference>
<dbReference type="Pfam" id="PF25137">
    <property type="entry name" value="ADH_Fe_C"/>
    <property type="match status" value="1"/>
</dbReference>
<organism evidence="6 7">
    <name type="scientific">Cytobacillus eiseniae</name>
    <dbReference type="NCBI Taxonomy" id="762947"/>
    <lineage>
        <taxon>Bacteria</taxon>
        <taxon>Bacillati</taxon>
        <taxon>Bacillota</taxon>
        <taxon>Bacilli</taxon>
        <taxon>Bacillales</taxon>
        <taxon>Bacillaceae</taxon>
        <taxon>Cytobacillus</taxon>
    </lineage>
</organism>
<dbReference type="RefSeq" id="WP_342590348.1">
    <property type="nucleotide sequence ID" value="NZ_JAGIKZ010000029.1"/>
</dbReference>
<feature type="domain" description="Alcohol dehydrogenase iron-type/glycerol dehydrogenase GldA" evidence="4">
    <location>
        <begin position="8"/>
        <end position="174"/>
    </location>
</feature>
<evidence type="ECO:0000259" key="5">
    <source>
        <dbReference type="Pfam" id="PF25137"/>
    </source>
</evidence>
<dbReference type="Pfam" id="PF00465">
    <property type="entry name" value="Fe-ADH"/>
    <property type="match status" value="1"/>
</dbReference>
<protein>
    <submittedName>
        <fullName evidence="6">Alcohol dehydrogenase class IV</fullName>
    </submittedName>
</protein>
<comment type="similarity">
    <text evidence="1">Belongs to the iron-containing alcohol dehydrogenase family.</text>
</comment>
<dbReference type="Proteomes" id="UP001519293">
    <property type="component" value="Unassembled WGS sequence"/>
</dbReference>
<keyword evidence="3" id="KW-0520">NAD</keyword>
<evidence type="ECO:0000259" key="4">
    <source>
        <dbReference type="Pfam" id="PF00465"/>
    </source>
</evidence>
<dbReference type="PANTHER" id="PTHR11496:SF102">
    <property type="entry name" value="ALCOHOL DEHYDROGENASE 4"/>
    <property type="match status" value="1"/>
</dbReference>
<dbReference type="InterPro" id="IPR001670">
    <property type="entry name" value="ADH_Fe/GldA"/>
</dbReference>
<dbReference type="InterPro" id="IPR056798">
    <property type="entry name" value="ADH_Fe_C"/>
</dbReference>
<dbReference type="EMBL" id="JAGIKZ010000029">
    <property type="protein sequence ID" value="MBP2242921.1"/>
    <property type="molecule type" value="Genomic_DNA"/>
</dbReference>
<feature type="domain" description="Fe-containing alcohol dehydrogenase-like C-terminal" evidence="5">
    <location>
        <begin position="186"/>
        <end position="382"/>
    </location>
</feature>
<dbReference type="InterPro" id="IPR039697">
    <property type="entry name" value="Alcohol_dehydrogenase_Fe"/>
</dbReference>
<dbReference type="PROSITE" id="PS00913">
    <property type="entry name" value="ADH_IRON_1"/>
    <property type="match status" value="1"/>
</dbReference>
<gene>
    <name evidence="6" type="ORF">J2Z40_003503</name>
</gene>
<dbReference type="InterPro" id="IPR018211">
    <property type="entry name" value="ADH_Fe_CS"/>
</dbReference>